<dbReference type="InterPro" id="IPR013087">
    <property type="entry name" value="Znf_C2H2_type"/>
</dbReference>
<sequence length="201" mass="23681">MKATSLTRIADEEENRREAEKIFECDNCDFTTRKLNLLSSHIMETHSEVKHCCSACGYFYRSQQDVESHMVECNGKSKKYQGKCTVCNKMFYETSSMRIHQFKVHGIHHPNVKEYRCDFDGCNNTSYTLGNFNYHKKMHTREKKFSCQECQYACALYCRLLRHMRSVQRQLKPHLCEGCGKSFSSKVHLMQHIARLYSRDS</sequence>
<organism evidence="9 10">
    <name type="scientific">Mytilus coruscus</name>
    <name type="common">Sea mussel</name>
    <dbReference type="NCBI Taxonomy" id="42192"/>
    <lineage>
        <taxon>Eukaryota</taxon>
        <taxon>Metazoa</taxon>
        <taxon>Spiralia</taxon>
        <taxon>Lophotrochozoa</taxon>
        <taxon>Mollusca</taxon>
        <taxon>Bivalvia</taxon>
        <taxon>Autobranchia</taxon>
        <taxon>Pteriomorphia</taxon>
        <taxon>Mytilida</taxon>
        <taxon>Mytiloidea</taxon>
        <taxon>Mytilidae</taxon>
        <taxon>Mytilinae</taxon>
        <taxon>Mytilus</taxon>
    </lineage>
</organism>
<reference evidence="9 10" key="1">
    <citation type="submission" date="2020-06" db="EMBL/GenBank/DDBJ databases">
        <authorList>
            <person name="Li R."/>
            <person name="Bekaert M."/>
        </authorList>
    </citation>
    <scope>NUCLEOTIDE SEQUENCE [LARGE SCALE GENOMIC DNA]</scope>
    <source>
        <strain evidence="10">wild</strain>
    </source>
</reference>
<evidence type="ECO:0000256" key="5">
    <source>
        <dbReference type="ARBA" id="ARBA00022833"/>
    </source>
</evidence>
<dbReference type="InterPro" id="IPR036236">
    <property type="entry name" value="Znf_C2H2_sf"/>
</dbReference>
<evidence type="ECO:0000256" key="2">
    <source>
        <dbReference type="ARBA" id="ARBA00022723"/>
    </source>
</evidence>
<dbReference type="SMART" id="SM00355">
    <property type="entry name" value="ZnF_C2H2"/>
    <property type="match status" value="6"/>
</dbReference>
<feature type="domain" description="C2H2-type" evidence="8">
    <location>
        <begin position="145"/>
        <end position="173"/>
    </location>
</feature>
<dbReference type="SUPFAM" id="SSF57667">
    <property type="entry name" value="beta-beta-alpha zinc fingers"/>
    <property type="match status" value="3"/>
</dbReference>
<keyword evidence="6" id="KW-0539">Nucleus</keyword>
<dbReference type="Pfam" id="PF00096">
    <property type="entry name" value="zf-C2H2"/>
    <property type="match status" value="1"/>
</dbReference>
<keyword evidence="5" id="KW-0862">Zinc</keyword>
<feature type="domain" description="C2H2-type" evidence="8">
    <location>
        <begin position="174"/>
        <end position="201"/>
    </location>
</feature>
<keyword evidence="10" id="KW-1185">Reference proteome</keyword>
<keyword evidence="3" id="KW-0677">Repeat</keyword>
<evidence type="ECO:0000256" key="3">
    <source>
        <dbReference type="ARBA" id="ARBA00022737"/>
    </source>
</evidence>
<evidence type="ECO:0000256" key="6">
    <source>
        <dbReference type="ARBA" id="ARBA00023242"/>
    </source>
</evidence>
<keyword evidence="4 7" id="KW-0863">Zinc-finger</keyword>
<evidence type="ECO:0000256" key="7">
    <source>
        <dbReference type="PROSITE-ProRule" id="PRU00042"/>
    </source>
</evidence>
<comment type="subcellular location">
    <subcellularLocation>
        <location evidence="1">Nucleus</location>
    </subcellularLocation>
</comment>
<dbReference type="GO" id="GO:0000978">
    <property type="term" value="F:RNA polymerase II cis-regulatory region sequence-specific DNA binding"/>
    <property type="evidence" value="ECO:0007669"/>
    <property type="project" value="TreeGrafter"/>
</dbReference>
<name>A0A6J8AJV6_MYTCO</name>
<dbReference type="FunFam" id="3.30.160.60:FF:000100">
    <property type="entry name" value="Zinc finger 45-like"/>
    <property type="match status" value="1"/>
</dbReference>
<feature type="domain" description="C2H2-type" evidence="8">
    <location>
        <begin position="82"/>
        <end position="110"/>
    </location>
</feature>
<dbReference type="PROSITE" id="PS50157">
    <property type="entry name" value="ZINC_FINGER_C2H2_2"/>
    <property type="match status" value="4"/>
</dbReference>
<evidence type="ECO:0000256" key="1">
    <source>
        <dbReference type="ARBA" id="ARBA00004123"/>
    </source>
</evidence>
<evidence type="ECO:0000259" key="8">
    <source>
        <dbReference type="PROSITE" id="PS50157"/>
    </source>
</evidence>
<dbReference type="PANTHER" id="PTHR24388">
    <property type="entry name" value="ZINC FINGER PROTEIN"/>
    <property type="match status" value="1"/>
</dbReference>
<gene>
    <name evidence="9" type="ORF">MCOR_8660</name>
</gene>
<dbReference type="EMBL" id="CACVKT020001605">
    <property type="protein sequence ID" value="CAC5369478.1"/>
    <property type="molecule type" value="Genomic_DNA"/>
</dbReference>
<evidence type="ECO:0000256" key="4">
    <source>
        <dbReference type="ARBA" id="ARBA00022771"/>
    </source>
</evidence>
<feature type="domain" description="C2H2-type" evidence="8">
    <location>
        <begin position="115"/>
        <end position="144"/>
    </location>
</feature>
<dbReference type="Gene3D" id="3.30.160.60">
    <property type="entry name" value="Classic Zinc Finger"/>
    <property type="match status" value="4"/>
</dbReference>
<dbReference type="AlphaFoldDB" id="A0A6J8AJV6"/>
<dbReference type="Proteomes" id="UP000507470">
    <property type="component" value="Unassembled WGS sequence"/>
</dbReference>
<dbReference type="InterPro" id="IPR050527">
    <property type="entry name" value="Snail/Krueppel_Znf"/>
</dbReference>
<dbReference type="GO" id="GO:0000981">
    <property type="term" value="F:DNA-binding transcription factor activity, RNA polymerase II-specific"/>
    <property type="evidence" value="ECO:0007669"/>
    <property type="project" value="TreeGrafter"/>
</dbReference>
<dbReference type="OrthoDB" id="6591996at2759"/>
<dbReference type="PANTHER" id="PTHR24388:SF54">
    <property type="entry name" value="PROTEIN ESCARGOT"/>
    <property type="match status" value="1"/>
</dbReference>
<evidence type="ECO:0000313" key="9">
    <source>
        <dbReference type="EMBL" id="CAC5369478.1"/>
    </source>
</evidence>
<accession>A0A6J8AJV6</accession>
<dbReference type="PROSITE" id="PS00028">
    <property type="entry name" value="ZINC_FINGER_C2H2_1"/>
    <property type="match status" value="1"/>
</dbReference>
<evidence type="ECO:0000313" key="10">
    <source>
        <dbReference type="Proteomes" id="UP000507470"/>
    </source>
</evidence>
<proteinExistence type="predicted"/>
<dbReference type="GO" id="GO:0005634">
    <property type="term" value="C:nucleus"/>
    <property type="evidence" value="ECO:0007669"/>
    <property type="project" value="UniProtKB-SubCell"/>
</dbReference>
<dbReference type="GO" id="GO:0008270">
    <property type="term" value="F:zinc ion binding"/>
    <property type="evidence" value="ECO:0007669"/>
    <property type="project" value="UniProtKB-KW"/>
</dbReference>
<protein>
    <submittedName>
        <fullName evidence="9">KRAB</fullName>
    </submittedName>
</protein>
<keyword evidence="2" id="KW-0479">Metal-binding</keyword>